<keyword evidence="7" id="KW-0539">Nucleus</keyword>
<dbReference type="GeneID" id="115629670"/>
<dbReference type="GO" id="GO:0000978">
    <property type="term" value="F:RNA polymerase II cis-regulatory region sequence-specific DNA binding"/>
    <property type="evidence" value="ECO:0007669"/>
    <property type="project" value="TreeGrafter"/>
</dbReference>
<dbReference type="Pfam" id="PF00096">
    <property type="entry name" value="zf-C2H2"/>
    <property type="match status" value="3"/>
</dbReference>
<dbReference type="CTD" id="25988"/>
<organism evidence="10 11">
    <name type="scientific">Drosophila lebanonensis</name>
    <name type="common">Fruit fly</name>
    <name type="synonym">Scaptodrosophila lebanonensis</name>
    <dbReference type="NCBI Taxonomy" id="7225"/>
    <lineage>
        <taxon>Eukaryota</taxon>
        <taxon>Metazoa</taxon>
        <taxon>Ecdysozoa</taxon>
        <taxon>Arthropoda</taxon>
        <taxon>Hexapoda</taxon>
        <taxon>Insecta</taxon>
        <taxon>Pterygota</taxon>
        <taxon>Neoptera</taxon>
        <taxon>Endopterygota</taxon>
        <taxon>Diptera</taxon>
        <taxon>Brachycera</taxon>
        <taxon>Muscomorpha</taxon>
        <taxon>Ephydroidea</taxon>
        <taxon>Drosophilidae</taxon>
        <taxon>Scaptodrosophila</taxon>
    </lineage>
</organism>
<proteinExistence type="predicted"/>
<dbReference type="PROSITE" id="PS51257">
    <property type="entry name" value="PROKAR_LIPOPROTEIN"/>
    <property type="match status" value="1"/>
</dbReference>
<dbReference type="SUPFAM" id="SSF57667">
    <property type="entry name" value="beta-beta-alpha zinc fingers"/>
    <property type="match status" value="2"/>
</dbReference>
<evidence type="ECO:0000256" key="6">
    <source>
        <dbReference type="ARBA" id="ARBA00023125"/>
    </source>
</evidence>
<keyword evidence="6" id="KW-0238">DNA-binding</keyword>
<dbReference type="InterPro" id="IPR013087">
    <property type="entry name" value="Znf_C2H2_type"/>
</dbReference>
<feature type="domain" description="C2H2-type" evidence="9">
    <location>
        <begin position="195"/>
        <end position="223"/>
    </location>
</feature>
<feature type="domain" description="C2H2-type" evidence="9">
    <location>
        <begin position="225"/>
        <end position="252"/>
    </location>
</feature>
<dbReference type="GO" id="GO:0005634">
    <property type="term" value="C:nucleus"/>
    <property type="evidence" value="ECO:0007669"/>
    <property type="project" value="UniProtKB-SubCell"/>
</dbReference>
<dbReference type="RefSeq" id="XP_030382048.1">
    <property type="nucleotide sequence ID" value="XM_030526188.1"/>
</dbReference>
<evidence type="ECO:0000313" key="11">
    <source>
        <dbReference type="RefSeq" id="XP_030382048.1"/>
    </source>
</evidence>
<feature type="domain" description="C2H2-type" evidence="9">
    <location>
        <begin position="280"/>
        <end position="308"/>
    </location>
</feature>
<dbReference type="SMART" id="SM00355">
    <property type="entry name" value="ZnF_C2H2"/>
    <property type="match status" value="10"/>
</dbReference>
<evidence type="ECO:0000256" key="5">
    <source>
        <dbReference type="ARBA" id="ARBA00022833"/>
    </source>
</evidence>
<dbReference type="PROSITE" id="PS00028">
    <property type="entry name" value="ZINC_FINGER_C2H2_1"/>
    <property type="match status" value="7"/>
</dbReference>
<reference evidence="11" key="1">
    <citation type="submission" date="2025-08" db="UniProtKB">
        <authorList>
            <consortium name="RefSeq"/>
        </authorList>
    </citation>
    <scope>IDENTIFICATION</scope>
    <source>
        <strain evidence="11">11010-0011.00</strain>
        <tissue evidence="11">Whole body</tissue>
    </source>
</reference>
<evidence type="ECO:0000313" key="10">
    <source>
        <dbReference type="Proteomes" id="UP000504634"/>
    </source>
</evidence>
<keyword evidence="3" id="KW-0677">Repeat</keyword>
<dbReference type="Proteomes" id="UP000504634">
    <property type="component" value="Unplaced"/>
</dbReference>
<dbReference type="OrthoDB" id="10260596at2759"/>
<evidence type="ECO:0000256" key="8">
    <source>
        <dbReference type="PROSITE-ProRule" id="PRU00042"/>
    </source>
</evidence>
<feature type="domain" description="C2H2-type" evidence="9">
    <location>
        <begin position="251"/>
        <end position="279"/>
    </location>
</feature>
<name>A0A6J2U3K6_DROLE</name>
<dbReference type="GO" id="GO:0045892">
    <property type="term" value="P:negative regulation of DNA-templated transcription"/>
    <property type="evidence" value="ECO:0007669"/>
    <property type="project" value="UniProtKB-ARBA"/>
</dbReference>
<evidence type="ECO:0000256" key="2">
    <source>
        <dbReference type="ARBA" id="ARBA00022723"/>
    </source>
</evidence>
<dbReference type="InterPro" id="IPR051574">
    <property type="entry name" value="ZnF_E-box_Homeobox"/>
</dbReference>
<dbReference type="GO" id="GO:0008270">
    <property type="term" value="F:zinc ion binding"/>
    <property type="evidence" value="ECO:0007669"/>
    <property type="project" value="UniProtKB-KW"/>
</dbReference>
<evidence type="ECO:0000256" key="4">
    <source>
        <dbReference type="ARBA" id="ARBA00022771"/>
    </source>
</evidence>
<dbReference type="AlphaFoldDB" id="A0A6J2U3K6"/>
<sequence length="460" mass="53635">MGPESAKKRKSSYILLPCGWGSCQESFENELKLNDHLTEHINGLPQRKWDVDEEDDSKLICIWRGCDFKTVCDEEIARHIYYHGYYSNLLLRGKWECEMSPEIPTCCAPARNGEKLPELNGNFHCGWTDCNRSFVSVVEFQDHIEQHASFEYEIQKSPDDQRPKTQCNWSMCHKKLDNKYRLIEHISTHSNKKQMACYHCGELFRTKTTLFDHLRRQPDNNTHKYQCGQCFKFFATEKLLRSHVLRHVNCHKCTMCDMTCSSSSALTTHIRYRHLKDKPFKCGLCDTRCVRQSDLAKHEQIVHAKTGHNCVQPGCQYSVRTYNQMRRHILEVHGQNPIFYACHCCERYFKVGKSLSMHLISKHGFQLPSGHKRFTYRIDDKGFYRLETMRIESLEVTQQILAPQLKPPDEIDAQPPMGSCYEIVNPTNVEHERVIVSNDANEAEYLGEVVISLPSLEEEE</sequence>
<protein>
    <submittedName>
        <fullName evidence="11">Histone H4 transcription factor</fullName>
    </submittedName>
</protein>
<dbReference type="PROSITE" id="PS50157">
    <property type="entry name" value="ZINC_FINGER_C2H2_2"/>
    <property type="match status" value="7"/>
</dbReference>
<evidence type="ECO:0000256" key="1">
    <source>
        <dbReference type="ARBA" id="ARBA00004123"/>
    </source>
</evidence>
<accession>A0A6J2U3K6</accession>
<keyword evidence="10" id="KW-1185">Reference proteome</keyword>
<evidence type="ECO:0000259" key="9">
    <source>
        <dbReference type="PROSITE" id="PS50157"/>
    </source>
</evidence>
<feature type="domain" description="C2H2-type" evidence="9">
    <location>
        <begin position="340"/>
        <end position="368"/>
    </location>
</feature>
<evidence type="ECO:0000256" key="3">
    <source>
        <dbReference type="ARBA" id="ARBA00022737"/>
    </source>
</evidence>
<comment type="subcellular location">
    <subcellularLocation>
        <location evidence="1">Nucleus</location>
    </subcellularLocation>
</comment>
<gene>
    <name evidence="11" type="primary">LOC115629670</name>
</gene>
<dbReference type="Gene3D" id="3.30.160.60">
    <property type="entry name" value="Classic Zinc Finger"/>
    <property type="match status" value="4"/>
</dbReference>
<dbReference type="PANTHER" id="PTHR24391:SF18">
    <property type="entry name" value="EG:115C2.6 PROTEIN"/>
    <property type="match status" value="1"/>
</dbReference>
<feature type="domain" description="C2H2-type" evidence="9">
    <location>
        <begin position="123"/>
        <end position="152"/>
    </location>
</feature>
<dbReference type="InterPro" id="IPR036236">
    <property type="entry name" value="Znf_C2H2_sf"/>
</dbReference>
<evidence type="ECO:0000256" key="7">
    <source>
        <dbReference type="ARBA" id="ARBA00023242"/>
    </source>
</evidence>
<feature type="domain" description="C2H2-type" evidence="9">
    <location>
        <begin position="165"/>
        <end position="194"/>
    </location>
</feature>
<keyword evidence="4 8" id="KW-0863">Zinc-finger</keyword>
<keyword evidence="2" id="KW-0479">Metal-binding</keyword>
<dbReference type="GO" id="GO:0000981">
    <property type="term" value="F:DNA-binding transcription factor activity, RNA polymerase II-specific"/>
    <property type="evidence" value="ECO:0007669"/>
    <property type="project" value="TreeGrafter"/>
</dbReference>
<keyword evidence="5" id="KW-0862">Zinc</keyword>
<dbReference type="PANTHER" id="PTHR24391">
    <property type="entry name" value="HISTONE H4 TRANSCRIPTION FACTOR-RELATED"/>
    <property type="match status" value="1"/>
</dbReference>